<name>A0ABQ6IHV1_9MICO</name>
<evidence type="ECO:0000313" key="4">
    <source>
        <dbReference type="Proteomes" id="UP001157125"/>
    </source>
</evidence>
<dbReference type="PROSITE" id="PS51257">
    <property type="entry name" value="PROKAR_LIPOPROTEIN"/>
    <property type="match status" value="1"/>
</dbReference>
<evidence type="ECO:0000313" key="3">
    <source>
        <dbReference type="EMBL" id="GMA37301.1"/>
    </source>
</evidence>
<accession>A0ABQ6IHV1</accession>
<feature type="signal peptide" evidence="2">
    <location>
        <begin position="1"/>
        <end position="24"/>
    </location>
</feature>
<sequence>MKGRRAVGIGVLLAAASVSVSACATGESAHRVTVTADPSGSDTPQSESPVDVGTVDHAGNRYRVVTLPVKEWDIRVEWPDADGVMLRDLLADEPDIVAATNAGIFSDDLTPGGLLISNGEEPAEPEPQ</sequence>
<protein>
    <submittedName>
        <fullName evidence="3">Uncharacterized protein</fullName>
    </submittedName>
</protein>
<comment type="caution">
    <text evidence="3">The sequence shown here is derived from an EMBL/GenBank/DDBJ whole genome shotgun (WGS) entry which is preliminary data.</text>
</comment>
<proteinExistence type="predicted"/>
<reference evidence="4" key="1">
    <citation type="journal article" date="2019" name="Int. J. Syst. Evol. Microbiol.">
        <title>The Global Catalogue of Microorganisms (GCM) 10K type strain sequencing project: providing services to taxonomists for standard genome sequencing and annotation.</title>
        <authorList>
            <consortium name="The Broad Institute Genomics Platform"/>
            <consortium name="The Broad Institute Genome Sequencing Center for Infectious Disease"/>
            <person name="Wu L."/>
            <person name="Ma J."/>
        </authorList>
    </citation>
    <scope>NUCLEOTIDE SEQUENCE [LARGE SCALE GENOMIC DNA]</scope>
    <source>
        <strain evidence="4">NBRC 112299</strain>
    </source>
</reference>
<dbReference type="Proteomes" id="UP001157125">
    <property type="component" value="Unassembled WGS sequence"/>
</dbReference>
<evidence type="ECO:0000256" key="2">
    <source>
        <dbReference type="SAM" id="SignalP"/>
    </source>
</evidence>
<dbReference type="EMBL" id="BSUN01000001">
    <property type="protein sequence ID" value="GMA37301.1"/>
    <property type="molecule type" value="Genomic_DNA"/>
</dbReference>
<feature type="compositionally biased region" description="Polar residues" evidence="1">
    <location>
        <begin position="36"/>
        <end position="48"/>
    </location>
</feature>
<keyword evidence="2" id="KW-0732">Signal</keyword>
<feature type="region of interest" description="Disordered" evidence="1">
    <location>
        <begin position="33"/>
        <end position="54"/>
    </location>
</feature>
<organism evidence="3 4">
    <name type="scientific">Demequina litorisediminis</name>
    <dbReference type="NCBI Taxonomy" id="1849022"/>
    <lineage>
        <taxon>Bacteria</taxon>
        <taxon>Bacillati</taxon>
        <taxon>Actinomycetota</taxon>
        <taxon>Actinomycetes</taxon>
        <taxon>Micrococcales</taxon>
        <taxon>Demequinaceae</taxon>
        <taxon>Demequina</taxon>
    </lineage>
</organism>
<evidence type="ECO:0000256" key="1">
    <source>
        <dbReference type="SAM" id="MobiDB-lite"/>
    </source>
</evidence>
<keyword evidence="4" id="KW-1185">Reference proteome</keyword>
<gene>
    <name evidence="3" type="ORF">GCM10025876_35050</name>
</gene>
<feature type="chain" id="PRO_5047204874" evidence="2">
    <location>
        <begin position="25"/>
        <end position="128"/>
    </location>
</feature>
<dbReference type="RefSeq" id="WP_284329052.1">
    <property type="nucleotide sequence ID" value="NZ_BSUN01000001.1"/>
</dbReference>